<dbReference type="Proteomes" id="UP000032141">
    <property type="component" value="Chromosome C6"/>
</dbReference>
<sequence length="144" mass="16577">MMTMARHMMVDSTQFCNKEAEATSLKNQLKDLQRNLESMIHNQRQPDAYFNPLGCISSRMPMYQGSYSPGFLASYKTQKTRSPLPCFLSSDEVFTSCYGSTSINYPKLKPTRTKPRRQKESEFQVNPPKIPTLTLSFSHEYVDD</sequence>
<accession>A0A0D3CRN3</accession>
<dbReference type="HOGENOM" id="CLU_1799132_0_0_1"/>
<proteinExistence type="predicted"/>
<dbReference type="AlphaFoldDB" id="A0A0D3CRN3"/>
<evidence type="ECO:0000313" key="2">
    <source>
        <dbReference type="Proteomes" id="UP000032141"/>
    </source>
</evidence>
<reference evidence="1 2" key="1">
    <citation type="journal article" date="2014" name="Genome Biol.">
        <title>Transcriptome and methylome profiling reveals relics of genome dominance in the mesopolyploid Brassica oleracea.</title>
        <authorList>
            <person name="Parkin I.A."/>
            <person name="Koh C."/>
            <person name="Tang H."/>
            <person name="Robinson S.J."/>
            <person name="Kagale S."/>
            <person name="Clarke W.E."/>
            <person name="Town C.D."/>
            <person name="Nixon J."/>
            <person name="Krishnakumar V."/>
            <person name="Bidwell S.L."/>
            <person name="Denoeud F."/>
            <person name="Belcram H."/>
            <person name="Links M.G."/>
            <person name="Just J."/>
            <person name="Clarke C."/>
            <person name="Bender T."/>
            <person name="Huebert T."/>
            <person name="Mason A.S."/>
            <person name="Pires J.C."/>
            <person name="Barker G."/>
            <person name="Moore J."/>
            <person name="Walley P.G."/>
            <person name="Manoli S."/>
            <person name="Batley J."/>
            <person name="Edwards D."/>
            <person name="Nelson M.N."/>
            <person name="Wang X."/>
            <person name="Paterson A.H."/>
            <person name="King G."/>
            <person name="Bancroft I."/>
            <person name="Chalhoub B."/>
            <person name="Sharpe A.G."/>
        </authorList>
    </citation>
    <scope>NUCLEOTIDE SEQUENCE</scope>
    <source>
        <strain evidence="1 2">cv. TO1000</strain>
    </source>
</reference>
<organism evidence="1 2">
    <name type="scientific">Brassica oleracea var. oleracea</name>
    <dbReference type="NCBI Taxonomy" id="109376"/>
    <lineage>
        <taxon>Eukaryota</taxon>
        <taxon>Viridiplantae</taxon>
        <taxon>Streptophyta</taxon>
        <taxon>Embryophyta</taxon>
        <taxon>Tracheophyta</taxon>
        <taxon>Spermatophyta</taxon>
        <taxon>Magnoliopsida</taxon>
        <taxon>eudicotyledons</taxon>
        <taxon>Gunneridae</taxon>
        <taxon>Pentapetalae</taxon>
        <taxon>rosids</taxon>
        <taxon>malvids</taxon>
        <taxon>Brassicales</taxon>
        <taxon>Brassicaceae</taxon>
        <taxon>Brassiceae</taxon>
        <taxon>Brassica</taxon>
    </lineage>
</organism>
<reference evidence="1" key="2">
    <citation type="submission" date="2015-03" db="UniProtKB">
        <authorList>
            <consortium name="EnsemblPlants"/>
        </authorList>
    </citation>
    <scope>IDENTIFICATION</scope>
</reference>
<protein>
    <submittedName>
        <fullName evidence="1">Uncharacterized protein</fullName>
    </submittedName>
</protein>
<name>A0A0D3CRN3_BRAOL</name>
<dbReference type="OMA" id="CISSRMP"/>
<evidence type="ECO:0000313" key="1">
    <source>
        <dbReference type="EnsemblPlants" id="Bo6g043720.1"/>
    </source>
</evidence>
<dbReference type="Gramene" id="Bo6g043720.1">
    <property type="protein sequence ID" value="Bo6g043720.1"/>
    <property type="gene ID" value="Bo6g043720"/>
</dbReference>
<dbReference type="EnsemblPlants" id="Bo6g043720.1">
    <property type="protein sequence ID" value="Bo6g043720.1"/>
    <property type="gene ID" value="Bo6g043720"/>
</dbReference>
<keyword evidence="2" id="KW-1185">Reference proteome</keyword>